<dbReference type="Proteomes" id="UP000577419">
    <property type="component" value="Unassembled WGS sequence"/>
</dbReference>
<reference evidence="4" key="1">
    <citation type="journal article" date="2020" name="bioRxiv">
        <title>A rank-normalized archaeal taxonomy based on genome phylogeny resolves widespread incomplete and uneven classifications.</title>
        <authorList>
            <person name="Rinke C."/>
            <person name="Chuvochina M."/>
            <person name="Mussig A.J."/>
            <person name="Chaumeil P.-A."/>
            <person name="Waite D.W."/>
            <person name="Whitman W.B."/>
            <person name="Parks D.H."/>
            <person name="Hugenholtz P."/>
        </authorList>
    </citation>
    <scope>NUCLEOTIDE SEQUENCE</scope>
    <source>
        <strain evidence="4">UBA10011</strain>
    </source>
</reference>
<dbReference type="GO" id="GO:0008168">
    <property type="term" value="F:methyltransferase activity"/>
    <property type="evidence" value="ECO:0007669"/>
    <property type="project" value="UniProtKB-KW"/>
</dbReference>
<dbReference type="InterPro" id="IPR029063">
    <property type="entry name" value="SAM-dependent_MTases_sf"/>
</dbReference>
<keyword evidence="2 4" id="KW-0808">Transferase</keyword>
<dbReference type="InterPro" id="IPR041698">
    <property type="entry name" value="Methyltransf_25"/>
</dbReference>
<dbReference type="Proteomes" id="UP000683213">
    <property type="component" value="Unassembled WGS sequence"/>
</dbReference>
<dbReference type="AlphaFoldDB" id="A0A7J4IVX0"/>
<proteinExistence type="predicted"/>
<dbReference type="CDD" id="cd02440">
    <property type="entry name" value="AdoMet_MTases"/>
    <property type="match status" value="1"/>
</dbReference>
<reference evidence="5" key="3">
    <citation type="submission" date="2021-05" db="EMBL/GenBank/DDBJ databases">
        <title>Protein family content uncovers lineage relationships and bacterial pathway maintenance mechanisms in DPANN archaea.</title>
        <authorList>
            <person name="Castelle C.J."/>
            <person name="Meheust R."/>
            <person name="Jaffe A.L."/>
            <person name="Seitz K."/>
            <person name="Gong X."/>
            <person name="Baker B.J."/>
            <person name="Banfield J.F."/>
        </authorList>
    </citation>
    <scope>NUCLEOTIDE SEQUENCE</scope>
    <source>
        <strain evidence="5">RIFCSPHIGHO2_01_FULL_GW2011_AR10_43_9</strain>
    </source>
</reference>
<dbReference type="EMBL" id="JAGVWF010000040">
    <property type="protein sequence ID" value="MBS3059386.1"/>
    <property type="molecule type" value="Genomic_DNA"/>
</dbReference>
<evidence type="ECO:0000313" key="4">
    <source>
        <dbReference type="EMBL" id="HIH08499.1"/>
    </source>
</evidence>
<protein>
    <submittedName>
        <fullName evidence="4">Class I SAM-dependent methyltransferase</fullName>
    </submittedName>
</protein>
<dbReference type="GO" id="GO:0032259">
    <property type="term" value="P:methylation"/>
    <property type="evidence" value="ECO:0007669"/>
    <property type="project" value="UniProtKB-KW"/>
</dbReference>
<feature type="domain" description="Methyltransferase" evidence="3">
    <location>
        <begin position="58"/>
        <end position="154"/>
    </location>
</feature>
<dbReference type="Gene3D" id="3.40.50.150">
    <property type="entry name" value="Vaccinia Virus protein VP39"/>
    <property type="match status" value="1"/>
</dbReference>
<reference evidence="5" key="2">
    <citation type="submission" date="2021-03" db="EMBL/GenBank/DDBJ databases">
        <authorList>
            <person name="Jaffe A."/>
        </authorList>
    </citation>
    <scope>NUCLEOTIDE SEQUENCE</scope>
    <source>
        <strain evidence="5">RIFCSPHIGHO2_01_FULL_GW2011_AR10_43_9</strain>
    </source>
</reference>
<dbReference type="PANTHER" id="PTHR43861:SF1">
    <property type="entry name" value="TRANS-ACONITATE 2-METHYLTRANSFERASE"/>
    <property type="match status" value="1"/>
</dbReference>
<organism evidence="4 6">
    <name type="scientific">Candidatus Iainarchaeum sp</name>
    <dbReference type="NCBI Taxonomy" id="3101447"/>
    <lineage>
        <taxon>Archaea</taxon>
        <taxon>Candidatus Iainarchaeota</taxon>
        <taxon>Candidatus Iainarchaeia</taxon>
        <taxon>Candidatus Iainarchaeales</taxon>
        <taxon>Candidatus Iainarchaeaceae</taxon>
        <taxon>Candidatus Iainarchaeum</taxon>
    </lineage>
</organism>
<gene>
    <name evidence="4" type="ORF">HA237_03960</name>
    <name evidence="5" type="ORF">J4224_03095</name>
</gene>
<dbReference type="EMBL" id="DUFG01000018">
    <property type="protein sequence ID" value="HIH08499.1"/>
    <property type="molecule type" value="Genomic_DNA"/>
</dbReference>
<accession>A0A7J4IVX0</accession>
<dbReference type="Pfam" id="PF13649">
    <property type="entry name" value="Methyltransf_25"/>
    <property type="match status" value="1"/>
</dbReference>
<name>A0A7J4IVX0_9ARCH</name>
<dbReference type="PANTHER" id="PTHR43861">
    <property type="entry name" value="TRANS-ACONITATE 2-METHYLTRANSFERASE-RELATED"/>
    <property type="match status" value="1"/>
</dbReference>
<dbReference type="SUPFAM" id="SSF53335">
    <property type="entry name" value="S-adenosyl-L-methionine-dependent methyltransferases"/>
    <property type="match status" value="1"/>
</dbReference>
<evidence type="ECO:0000313" key="5">
    <source>
        <dbReference type="EMBL" id="MBS3059386.1"/>
    </source>
</evidence>
<evidence type="ECO:0000313" key="6">
    <source>
        <dbReference type="Proteomes" id="UP000577419"/>
    </source>
</evidence>
<sequence>MYSRDFYVSGSISADFTYKDNAELYNKVEDIPGEREMLIQGSKHLLDYAKRVGRKISILDVCCGTELILDFLSSDFKNRLESFVGVDISQKYLDDAKKRIGSDPRFELVNHDAVLFRHPRKFDVIIASSAYHHIEDERKPDFLNNIFNHLKDDGIVVFMENIIPKYSNRVERDSAAIEFYAKRIVDCIDNHEIKDERISLLSRVMQYERDREYEWKSHYSLFTKHLAAADLEVISVKKVWPKEKIFSDNNVGDFVFLVKKK</sequence>
<evidence type="ECO:0000259" key="3">
    <source>
        <dbReference type="Pfam" id="PF13649"/>
    </source>
</evidence>
<comment type="caution">
    <text evidence="4">The sequence shown here is derived from an EMBL/GenBank/DDBJ whole genome shotgun (WGS) entry which is preliminary data.</text>
</comment>
<keyword evidence="1 4" id="KW-0489">Methyltransferase</keyword>
<evidence type="ECO:0000256" key="1">
    <source>
        <dbReference type="ARBA" id="ARBA00022603"/>
    </source>
</evidence>
<evidence type="ECO:0000256" key="2">
    <source>
        <dbReference type="ARBA" id="ARBA00022679"/>
    </source>
</evidence>